<evidence type="ECO:0000256" key="7">
    <source>
        <dbReference type="SAM" id="SignalP"/>
    </source>
</evidence>
<feature type="signal peptide" evidence="7">
    <location>
        <begin position="1"/>
        <end position="22"/>
    </location>
</feature>
<dbReference type="InterPro" id="IPR007688">
    <property type="entry name" value="Conjugal_tfr_TrbL/VirB6"/>
</dbReference>
<feature type="transmembrane region" description="Helical" evidence="6">
    <location>
        <begin position="102"/>
        <end position="123"/>
    </location>
</feature>
<keyword evidence="3 6" id="KW-1133">Transmembrane helix</keyword>
<evidence type="ECO:0000256" key="6">
    <source>
        <dbReference type="SAM" id="Phobius"/>
    </source>
</evidence>
<name>A0AA42MYC9_ACIJO</name>
<evidence type="ECO:0000256" key="1">
    <source>
        <dbReference type="ARBA" id="ARBA00004141"/>
    </source>
</evidence>
<dbReference type="Pfam" id="PF04610">
    <property type="entry name" value="TrbL"/>
    <property type="match status" value="1"/>
</dbReference>
<protein>
    <submittedName>
        <fullName evidence="8">Type IV secretion system protein</fullName>
    </submittedName>
</protein>
<feature type="compositionally biased region" description="Polar residues" evidence="5">
    <location>
        <begin position="32"/>
        <end position="48"/>
    </location>
</feature>
<evidence type="ECO:0000313" key="9">
    <source>
        <dbReference type="Proteomes" id="UP001159915"/>
    </source>
</evidence>
<dbReference type="RefSeq" id="WP_279671842.1">
    <property type="nucleotide sequence ID" value="NZ_JAOCBE010000004.1"/>
</dbReference>
<proteinExistence type="predicted"/>
<evidence type="ECO:0000313" key="8">
    <source>
        <dbReference type="EMBL" id="MDH0971201.1"/>
    </source>
</evidence>
<dbReference type="EMBL" id="JAOCBE010000004">
    <property type="protein sequence ID" value="MDH0971201.1"/>
    <property type="molecule type" value="Genomic_DNA"/>
</dbReference>
<accession>A0AA42MYC9</accession>
<dbReference type="GO" id="GO:0016020">
    <property type="term" value="C:membrane"/>
    <property type="evidence" value="ECO:0007669"/>
    <property type="project" value="UniProtKB-SubCell"/>
</dbReference>
<feature type="transmembrane region" description="Helical" evidence="6">
    <location>
        <begin position="311"/>
        <end position="331"/>
    </location>
</feature>
<evidence type="ECO:0000256" key="5">
    <source>
        <dbReference type="SAM" id="MobiDB-lite"/>
    </source>
</evidence>
<dbReference type="AlphaFoldDB" id="A0AA42MYC9"/>
<gene>
    <name evidence="8" type="ORF">N5C10_18895</name>
</gene>
<feature type="transmembrane region" description="Helical" evidence="6">
    <location>
        <begin position="135"/>
        <end position="153"/>
    </location>
</feature>
<dbReference type="Proteomes" id="UP001159915">
    <property type="component" value="Unassembled WGS sequence"/>
</dbReference>
<reference evidence="8" key="1">
    <citation type="submission" date="2022-09" db="EMBL/GenBank/DDBJ databases">
        <title>Intensive care unit water sources are persistently colonized with multi-drug resistant bacteria and are the site of extensive horizontal gene transfer of antibiotic resistance genes.</title>
        <authorList>
            <person name="Diorio-Toth L."/>
        </authorList>
    </citation>
    <scope>NUCLEOTIDE SEQUENCE</scope>
    <source>
        <strain evidence="8">GD03920</strain>
    </source>
</reference>
<sequence>MKKIIYAFLLLFSFLSFSSAYAVDNFTNPQDLGNGGVTTNPDGSVTIPSSGSQNNQNGNAVSKEVSQVTEQGMNLLGKLIDEIQSNVEKNLKSSLQAYYQKITAPIIPVFAGFIIIWISFQAIKMMLGMAVEIQGVIATFVIMLLIWSIVFSWDAFYPYVAEVFLDDIPNLISEMTGTDANSTLKTFVKIVFDVISTSMASVDTGITNVVSGLFFVLMYLCLLFLAVILCGIFFLIWILCKMIIGVLITVAPIFIACALFPATRKYATNWLNAVLVPNVIVLLMVITCDLFLTGVINAYQDTVGESGGGSFIVAFVLQITLVIVIGMFLLIPKIAISLVGQGFEASSSGAQGIMNSGKAGLKKLFSK</sequence>
<feature type="chain" id="PRO_5041459357" evidence="7">
    <location>
        <begin position="23"/>
        <end position="367"/>
    </location>
</feature>
<keyword evidence="7" id="KW-0732">Signal</keyword>
<organism evidence="8 9">
    <name type="scientific">Acinetobacter johnsonii</name>
    <dbReference type="NCBI Taxonomy" id="40214"/>
    <lineage>
        <taxon>Bacteria</taxon>
        <taxon>Pseudomonadati</taxon>
        <taxon>Pseudomonadota</taxon>
        <taxon>Gammaproteobacteria</taxon>
        <taxon>Moraxellales</taxon>
        <taxon>Moraxellaceae</taxon>
        <taxon>Acinetobacter</taxon>
    </lineage>
</organism>
<evidence type="ECO:0000256" key="3">
    <source>
        <dbReference type="ARBA" id="ARBA00022989"/>
    </source>
</evidence>
<evidence type="ECO:0000256" key="4">
    <source>
        <dbReference type="ARBA" id="ARBA00023136"/>
    </source>
</evidence>
<feature type="region of interest" description="Disordered" evidence="5">
    <location>
        <begin position="32"/>
        <end position="63"/>
    </location>
</feature>
<comment type="caution">
    <text evidence="8">The sequence shown here is derived from an EMBL/GenBank/DDBJ whole genome shotgun (WGS) entry which is preliminary data.</text>
</comment>
<feature type="transmembrane region" description="Helical" evidence="6">
    <location>
        <begin position="213"/>
        <end position="236"/>
    </location>
</feature>
<feature type="transmembrane region" description="Helical" evidence="6">
    <location>
        <begin position="243"/>
        <end position="263"/>
    </location>
</feature>
<comment type="subcellular location">
    <subcellularLocation>
        <location evidence="1">Membrane</location>
        <topology evidence="1">Multi-pass membrane protein</topology>
    </subcellularLocation>
</comment>
<feature type="transmembrane region" description="Helical" evidence="6">
    <location>
        <begin position="275"/>
        <end position="299"/>
    </location>
</feature>
<keyword evidence="2 6" id="KW-0812">Transmembrane</keyword>
<evidence type="ECO:0000256" key="2">
    <source>
        <dbReference type="ARBA" id="ARBA00022692"/>
    </source>
</evidence>
<keyword evidence="4 6" id="KW-0472">Membrane</keyword>
<feature type="compositionally biased region" description="Low complexity" evidence="5">
    <location>
        <begin position="49"/>
        <end position="59"/>
    </location>
</feature>
<dbReference type="GO" id="GO:0030255">
    <property type="term" value="P:protein secretion by the type IV secretion system"/>
    <property type="evidence" value="ECO:0007669"/>
    <property type="project" value="InterPro"/>
</dbReference>